<feature type="region of interest" description="Disordered" evidence="1">
    <location>
        <begin position="1"/>
        <end position="55"/>
    </location>
</feature>
<dbReference type="EMBL" id="JAQQAF010000006">
    <property type="protein sequence ID" value="KAJ8477783.1"/>
    <property type="molecule type" value="Genomic_DNA"/>
</dbReference>
<proteinExistence type="predicted"/>
<dbReference type="Proteomes" id="UP001222027">
    <property type="component" value="Unassembled WGS sequence"/>
</dbReference>
<protein>
    <submittedName>
        <fullName evidence="2">Uncharacterized protein</fullName>
    </submittedName>
</protein>
<feature type="compositionally biased region" description="Basic and acidic residues" evidence="1">
    <location>
        <begin position="1"/>
        <end position="10"/>
    </location>
</feature>
<feature type="compositionally biased region" description="Polar residues" evidence="1">
    <location>
        <begin position="42"/>
        <end position="55"/>
    </location>
</feature>
<keyword evidence="3" id="KW-1185">Reference proteome</keyword>
<reference evidence="2 3" key="1">
    <citation type="submission" date="2022-12" db="EMBL/GenBank/DDBJ databases">
        <title>Chromosome-scale assembly of the Ensete ventricosum genome.</title>
        <authorList>
            <person name="Dussert Y."/>
            <person name="Stocks J."/>
            <person name="Wendawek A."/>
            <person name="Woldeyes F."/>
            <person name="Nichols R.A."/>
            <person name="Borrell J.S."/>
        </authorList>
    </citation>
    <scope>NUCLEOTIDE SEQUENCE [LARGE SCALE GENOMIC DNA]</scope>
    <source>
        <strain evidence="3">cv. Maze</strain>
        <tissue evidence="2">Seeds</tissue>
    </source>
</reference>
<organism evidence="2 3">
    <name type="scientific">Ensete ventricosum</name>
    <name type="common">Abyssinian banana</name>
    <name type="synonym">Musa ensete</name>
    <dbReference type="NCBI Taxonomy" id="4639"/>
    <lineage>
        <taxon>Eukaryota</taxon>
        <taxon>Viridiplantae</taxon>
        <taxon>Streptophyta</taxon>
        <taxon>Embryophyta</taxon>
        <taxon>Tracheophyta</taxon>
        <taxon>Spermatophyta</taxon>
        <taxon>Magnoliopsida</taxon>
        <taxon>Liliopsida</taxon>
        <taxon>Zingiberales</taxon>
        <taxon>Musaceae</taxon>
        <taxon>Ensete</taxon>
    </lineage>
</organism>
<accession>A0AAV8QLD6</accession>
<dbReference type="AlphaFoldDB" id="A0AAV8QLD6"/>
<evidence type="ECO:0000313" key="3">
    <source>
        <dbReference type="Proteomes" id="UP001222027"/>
    </source>
</evidence>
<sequence length="89" mass="10171">MDGRWWRDSKQPPQNLFSEITPPHASLNLSRRTSPLVPCPSQPQRSHLRSSTTSALREERGSTLYRSAFFSLSLSLSLSLWKLEVGTWD</sequence>
<name>A0AAV8QLD6_ENSVE</name>
<comment type="caution">
    <text evidence="2">The sequence shown here is derived from an EMBL/GenBank/DDBJ whole genome shotgun (WGS) entry which is preliminary data.</text>
</comment>
<evidence type="ECO:0000256" key="1">
    <source>
        <dbReference type="SAM" id="MobiDB-lite"/>
    </source>
</evidence>
<evidence type="ECO:0000313" key="2">
    <source>
        <dbReference type="EMBL" id="KAJ8477783.1"/>
    </source>
</evidence>
<gene>
    <name evidence="2" type="ORF">OPV22_021510</name>
</gene>